<dbReference type="AlphaFoldDB" id="A0A9Q1C350"/>
<feature type="region of interest" description="Disordered" evidence="4">
    <location>
        <begin position="921"/>
        <end position="948"/>
    </location>
</feature>
<organism evidence="5 6">
    <name type="scientific">Holothuria leucospilota</name>
    <name type="common">Black long sea cucumber</name>
    <name type="synonym">Mertensiothuria leucospilota</name>
    <dbReference type="NCBI Taxonomy" id="206669"/>
    <lineage>
        <taxon>Eukaryota</taxon>
        <taxon>Metazoa</taxon>
        <taxon>Echinodermata</taxon>
        <taxon>Eleutherozoa</taxon>
        <taxon>Echinozoa</taxon>
        <taxon>Holothuroidea</taxon>
        <taxon>Aspidochirotacea</taxon>
        <taxon>Aspidochirotida</taxon>
        <taxon>Holothuriidae</taxon>
        <taxon>Holothuria</taxon>
    </lineage>
</organism>
<evidence type="ECO:0000256" key="1">
    <source>
        <dbReference type="ARBA" id="ARBA00022574"/>
    </source>
</evidence>
<dbReference type="EMBL" id="JAIZAY010000008">
    <property type="protein sequence ID" value="KAJ8037373.1"/>
    <property type="molecule type" value="Genomic_DNA"/>
</dbReference>
<dbReference type="SMART" id="SM00320">
    <property type="entry name" value="WD40"/>
    <property type="match status" value="7"/>
</dbReference>
<comment type="caution">
    <text evidence="5">The sequence shown here is derived from an EMBL/GenBank/DDBJ whole genome shotgun (WGS) entry which is preliminary data.</text>
</comment>
<keyword evidence="2" id="KW-0677">Repeat</keyword>
<keyword evidence="1 3" id="KW-0853">WD repeat</keyword>
<dbReference type="PROSITE" id="PS00678">
    <property type="entry name" value="WD_REPEATS_1"/>
    <property type="match status" value="3"/>
</dbReference>
<feature type="region of interest" description="Disordered" evidence="4">
    <location>
        <begin position="502"/>
        <end position="536"/>
    </location>
</feature>
<feature type="compositionally biased region" description="Polar residues" evidence="4">
    <location>
        <begin position="513"/>
        <end position="525"/>
    </location>
</feature>
<protein>
    <submittedName>
        <fullName evidence="5">WD repeat-containing protein 49</fullName>
    </submittedName>
</protein>
<feature type="region of interest" description="Disordered" evidence="4">
    <location>
        <begin position="699"/>
        <end position="771"/>
    </location>
</feature>
<feature type="repeat" description="WD" evidence="3">
    <location>
        <begin position="645"/>
        <end position="681"/>
    </location>
</feature>
<dbReference type="Proteomes" id="UP001152320">
    <property type="component" value="Chromosome 8"/>
</dbReference>
<evidence type="ECO:0000256" key="2">
    <source>
        <dbReference type="ARBA" id="ARBA00022737"/>
    </source>
</evidence>
<evidence type="ECO:0000256" key="4">
    <source>
        <dbReference type="SAM" id="MobiDB-lite"/>
    </source>
</evidence>
<dbReference type="Pfam" id="PF00400">
    <property type="entry name" value="WD40"/>
    <property type="match status" value="6"/>
</dbReference>
<feature type="repeat" description="WD" evidence="3">
    <location>
        <begin position="349"/>
        <end position="390"/>
    </location>
</feature>
<sequence length="948" mass="106694">MAKRRFMAWYTDLVFMGNVNMVAISSSGRDIKFYDVVAQGFVEIFHLYALQDLPSCLDYWYDTKNPHEESLLLMGSDMGAIHLFYFLKPTNRLFENDGKGTERVQKIWMPELCLHHEFVKHVKLNNIHTEMLRKVQYLPVKNLVISSSGSSQTSVVIADVRGKRRSYVFRRRKGVECYDYSSKLNLILTGGIDHKVLAWNPYMEDKPMAFFLGHQMTVMAVAINDNTKHGYSFSKDGVLKVWDLSEYNCLQTIQIRFPWLWNVKQPDFVHAAMTLHQNQTLVIGFGDYLAQLRVGKDEEMGQNKVVTHNTQLCCAIYNPVFQQVATGADDSTVSVWDLESGSKSLSISEAHGSEEITCMAFSKTGRKLYTGARNGTIKVWNFQNGHNIHQCDPVADAEVTGLVSLGRKKGFLAVGWSRQITYYDDSDSDTFLVKAWQDWRGGQLHTDDILAVDFCPPGLLATASFDGEILIWSSETHNLLFRLRKGQPTQVTQKLKAALSASSQTPGGHLSSAMASSHINASSRPNSRHQISHKTPNGFAQAPVEKLLFLKSRINQGLNDCAVLISSEAGYLHFWSVYDTKHYKGQFYSSHTQDVSTLSLGSDPQNKFLVSGDTNGIVYIWDIQEYCIHCINGESTERPPLQCYWLAHEAAVVSVDVCSMSYGTFILSASTDRTARLWTMSGHYIGTFGQNTKWNLRDPSTYQHPKDPWSVSEQNETGDKVEYSEKLTPPSTGESANSQMAPSDVKPVPSIQLPDFDEPVPATKSSKVDNLHQFPSIDSKAITPSLSRDELSLTPAASTPDISVSRLSFSNIPEDEFRSSSLLRKEVDLKESAYSPPSVLGRHVDRSLARITQSRQQRRERFSRLPDPSALTYGKQCMPFKALVTQETEDLEFLSTLPMTPRMQQQGFFITTESDLHKLTFDPSDSFRGDENLPKEKNKRSSAYLPSI</sequence>
<dbReference type="InterPro" id="IPR036322">
    <property type="entry name" value="WD40_repeat_dom_sf"/>
</dbReference>
<proteinExistence type="predicted"/>
<dbReference type="Gene3D" id="2.130.10.10">
    <property type="entry name" value="YVTN repeat-like/Quinoprotein amine dehydrogenase"/>
    <property type="match status" value="3"/>
</dbReference>
<evidence type="ECO:0000313" key="6">
    <source>
        <dbReference type="Proteomes" id="UP001152320"/>
    </source>
</evidence>
<dbReference type="InterPro" id="IPR015943">
    <property type="entry name" value="WD40/YVTN_repeat-like_dom_sf"/>
</dbReference>
<accession>A0A9Q1C350</accession>
<gene>
    <name evidence="5" type="ORF">HOLleu_18176</name>
</gene>
<evidence type="ECO:0000313" key="5">
    <source>
        <dbReference type="EMBL" id="KAJ8037373.1"/>
    </source>
</evidence>
<feature type="compositionally biased region" description="Basic and acidic residues" evidence="4">
    <location>
        <begin position="921"/>
        <end position="936"/>
    </location>
</feature>
<reference evidence="5" key="1">
    <citation type="submission" date="2021-10" db="EMBL/GenBank/DDBJ databases">
        <title>Tropical sea cucumber genome reveals ecological adaptation and Cuvierian tubules defense mechanism.</title>
        <authorList>
            <person name="Chen T."/>
        </authorList>
    </citation>
    <scope>NUCLEOTIDE SEQUENCE</scope>
    <source>
        <strain evidence="5">Nanhai2018</strain>
        <tissue evidence="5">Muscle</tissue>
    </source>
</reference>
<feature type="repeat" description="WD" evidence="3">
    <location>
        <begin position="305"/>
        <end position="346"/>
    </location>
</feature>
<feature type="repeat" description="WD" evidence="3">
    <location>
        <begin position="588"/>
        <end position="624"/>
    </location>
</feature>
<feature type="repeat" description="WD" evidence="3">
    <location>
        <begin position="442"/>
        <end position="482"/>
    </location>
</feature>
<dbReference type="PROSITE" id="PS50082">
    <property type="entry name" value="WD_REPEATS_2"/>
    <property type="match status" value="6"/>
</dbReference>
<feature type="repeat" description="WD" evidence="3">
    <location>
        <begin position="211"/>
        <end position="252"/>
    </location>
</feature>
<dbReference type="PANTHER" id="PTHR44324">
    <property type="entry name" value="WD40 REPEAT DOMAIN 95"/>
    <property type="match status" value="1"/>
</dbReference>
<name>A0A9Q1C350_HOLLE</name>
<evidence type="ECO:0000256" key="3">
    <source>
        <dbReference type="PROSITE-ProRule" id="PRU00221"/>
    </source>
</evidence>
<dbReference type="InterPro" id="IPR001680">
    <property type="entry name" value="WD40_rpt"/>
</dbReference>
<dbReference type="InterPro" id="IPR051242">
    <property type="entry name" value="WD-EF-hand_domain"/>
</dbReference>
<dbReference type="SUPFAM" id="SSF50978">
    <property type="entry name" value="WD40 repeat-like"/>
    <property type="match status" value="2"/>
</dbReference>
<dbReference type="PANTHER" id="PTHR44324:SF3">
    <property type="entry name" value="WD REPEAT-CONTAINING PROTEIN 49-LIKE"/>
    <property type="match status" value="1"/>
</dbReference>
<dbReference type="PROSITE" id="PS50294">
    <property type="entry name" value="WD_REPEATS_REGION"/>
    <property type="match status" value="4"/>
</dbReference>
<keyword evidence="6" id="KW-1185">Reference proteome</keyword>
<dbReference type="InterPro" id="IPR019775">
    <property type="entry name" value="WD40_repeat_CS"/>
</dbReference>
<feature type="compositionally biased region" description="Polar residues" evidence="4">
    <location>
        <begin position="729"/>
        <end position="741"/>
    </location>
</feature>
<dbReference type="OrthoDB" id="75172at2759"/>